<keyword evidence="3" id="KW-1185">Reference proteome</keyword>
<reference evidence="2" key="1">
    <citation type="submission" date="2021-04" db="EMBL/GenBank/DDBJ databases">
        <title>novel species isolated from subtropical streams in China.</title>
        <authorList>
            <person name="Lu H."/>
        </authorList>
    </citation>
    <scope>NUCLEOTIDE SEQUENCE</scope>
    <source>
        <strain evidence="2">LFS511W</strain>
    </source>
</reference>
<feature type="chain" id="PRO_5037198459" description="Haem-binding uptake Tiki superfamily ChaN domain-containing protein" evidence="1">
    <location>
        <begin position="23"/>
        <end position="279"/>
    </location>
</feature>
<evidence type="ECO:0000313" key="3">
    <source>
        <dbReference type="Proteomes" id="UP000680067"/>
    </source>
</evidence>
<feature type="signal peptide" evidence="1">
    <location>
        <begin position="1"/>
        <end position="22"/>
    </location>
</feature>
<dbReference type="Proteomes" id="UP000680067">
    <property type="component" value="Unassembled WGS sequence"/>
</dbReference>
<comment type="caution">
    <text evidence="2">The sequence shown here is derived from an EMBL/GenBank/DDBJ whole genome shotgun (WGS) entry which is preliminary data.</text>
</comment>
<organism evidence="2 3">
    <name type="scientific">Undibacterium luofuense</name>
    <dbReference type="NCBI Taxonomy" id="2828733"/>
    <lineage>
        <taxon>Bacteria</taxon>
        <taxon>Pseudomonadati</taxon>
        <taxon>Pseudomonadota</taxon>
        <taxon>Betaproteobacteria</taxon>
        <taxon>Burkholderiales</taxon>
        <taxon>Oxalobacteraceae</taxon>
        <taxon>Undibacterium</taxon>
    </lineage>
</organism>
<dbReference type="AlphaFoldDB" id="A0A941DIP9"/>
<evidence type="ECO:0000256" key="1">
    <source>
        <dbReference type="SAM" id="SignalP"/>
    </source>
</evidence>
<evidence type="ECO:0008006" key="4">
    <source>
        <dbReference type="Google" id="ProtNLM"/>
    </source>
</evidence>
<accession>A0A941DIP9</accession>
<keyword evidence="1" id="KW-0732">Signal</keyword>
<name>A0A941DIP9_9BURK</name>
<dbReference type="EMBL" id="JAGSPN010000002">
    <property type="protein sequence ID" value="MBR7781458.1"/>
    <property type="molecule type" value="Genomic_DNA"/>
</dbReference>
<evidence type="ECO:0000313" key="2">
    <source>
        <dbReference type="EMBL" id="MBR7781458.1"/>
    </source>
</evidence>
<gene>
    <name evidence="2" type="ORF">KDM89_04855</name>
</gene>
<protein>
    <recommendedName>
        <fullName evidence="4">Haem-binding uptake Tiki superfamily ChaN domain-containing protein</fullName>
    </recommendedName>
</protein>
<dbReference type="RefSeq" id="WP_212686806.1">
    <property type="nucleotide sequence ID" value="NZ_JAGSPN010000002.1"/>
</dbReference>
<proteinExistence type="predicted"/>
<sequence>MKKILKLVLSVCISGLFTTASADESVCPKDGKFPVAELKTRVLVIGETHGSNEYPAFAKSVVCQLLAANKPVILGLEIPENEQVGINRYLQSNGTADDRRVLQQGKFWQGKMQDGRSSVAMFGLIETVRKLKQSGQKVLLAAFDISADYKPVPLEKNEPFSIGRIDGEMTLNIIDRLRQYPDYTYVALVGGNHASRDKHYRNNPDFSPMAYLLSQREPIQTVYLSDQGGEYWVCRKPGGELVCGPYTYPASKNKVSAEDDFSIELGKVTASPPLISLDQ</sequence>